<dbReference type="EMBL" id="CP038231">
    <property type="protein sequence ID" value="QDH14090.1"/>
    <property type="molecule type" value="Genomic_DNA"/>
</dbReference>
<feature type="transmembrane region" description="Helical" evidence="1">
    <location>
        <begin position="55"/>
        <end position="77"/>
    </location>
</feature>
<feature type="transmembrane region" description="Helical" evidence="1">
    <location>
        <begin position="30"/>
        <end position="48"/>
    </location>
</feature>
<keyword evidence="3" id="KW-1185">Reference proteome</keyword>
<evidence type="ECO:0000313" key="3">
    <source>
        <dbReference type="Proteomes" id="UP000318709"/>
    </source>
</evidence>
<organism evidence="2 3">
    <name type="scientific">Formicincola oecophyllae</name>
    <dbReference type="NCBI Taxonomy" id="2558361"/>
    <lineage>
        <taxon>Bacteria</taxon>
        <taxon>Pseudomonadati</taxon>
        <taxon>Pseudomonadota</taxon>
        <taxon>Alphaproteobacteria</taxon>
        <taxon>Acetobacterales</taxon>
        <taxon>Acetobacteraceae</taxon>
        <taxon>Formicincola</taxon>
    </lineage>
</organism>
<name>A0A4Y6UAW6_9PROT</name>
<sequence length="93" mass="10202">MHETLARVAGSALPLPPTLAQGPFLEGLCAWGLLGGLMVFCCAWFMGLPERQQRLEALVVFLAWPIVPLLLALRLALSPWARLHHRRHGQAAA</sequence>
<keyword evidence="1" id="KW-0472">Membrane</keyword>
<dbReference type="KEGG" id="swf:E3E12_07755"/>
<dbReference type="Proteomes" id="UP000318709">
    <property type="component" value="Chromosome"/>
</dbReference>
<keyword evidence="1" id="KW-1133">Transmembrane helix</keyword>
<gene>
    <name evidence="2" type="ORF">E3E12_07755</name>
</gene>
<evidence type="ECO:0000256" key="1">
    <source>
        <dbReference type="SAM" id="Phobius"/>
    </source>
</evidence>
<keyword evidence="1" id="KW-0812">Transmembrane</keyword>
<proteinExistence type="predicted"/>
<dbReference type="RefSeq" id="WP_141443794.1">
    <property type="nucleotide sequence ID" value="NZ_CP038231.1"/>
</dbReference>
<accession>A0A4Y6UAW6</accession>
<reference evidence="2 3" key="1">
    <citation type="submission" date="2019-03" db="EMBL/GenBank/DDBJ databases">
        <title>The complete genome sequence of Swingsia_sp. F3b2 LMG30590(T).</title>
        <authorList>
            <person name="Chua K.-O."/>
            <person name="Chan K.-G."/>
            <person name="See-Too W.-S."/>
        </authorList>
    </citation>
    <scope>NUCLEOTIDE SEQUENCE [LARGE SCALE GENOMIC DNA]</scope>
    <source>
        <strain evidence="2 3">F3b2</strain>
    </source>
</reference>
<evidence type="ECO:0000313" key="2">
    <source>
        <dbReference type="EMBL" id="QDH14090.1"/>
    </source>
</evidence>
<dbReference type="AlphaFoldDB" id="A0A4Y6UAW6"/>
<protein>
    <submittedName>
        <fullName evidence="2">Uncharacterized protein</fullName>
    </submittedName>
</protein>